<keyword evidence="1" id="KW-1133">Transmembrane helix</keyword>
<reference evidence="2 3" key="1">
    <citation type="submission" date="2024-09" db="EMBL/GenBank/DDBJ databases">
        <authorList>
            <person name="Sun Q."/>
            <person name="Mori K."/>
        </authorList>
    </citation>
    <scope>NUCLEOTIDE SEQUENCE [LARGE SCALE GENOMIC DNA]</scope>
    <source>
        <strain evidence="2 3">CCM 7706</strain>
    </source>
</reference>
<evidence type="ECO:0000313" key="3">
    <source>
        <dbReference type="Proteomes" id="UP001589798"/>
    </source>
</evidence>
<keyword evidence="1" id="KW-0472">Membrane</keyword>
<evidence type="ECO:0000313" key="2">
    <source>
        <dbReference type="EMBL" id="MFC0203156.1"/>
    </source>
</evidence>
<keyword evidence="1" id="KW-0812">Transmembrane</keyword>
<dbReference type="RefSeq" id="WP_379486020.1">
    <property type="nucleotide sequence ID" value="NZ_JBHLWK010000006.1"/>
</dbReference>
<protein>
    <submittedName>
        <fullName evidence="2">Uncharacterized protein</fullName>
    </submittedName>
</protein>
<proteinExistence type="predicted"/>
<dbReference type="EMBL" id="JBHLWK010000006">
    <property type="protein sequence ID" value="MFC0203156.1"/>
    <property type="molecule type" value="Genomic_DNA"/>
</dbReference>
<feature type="transmembrane region" description="Helical" evidence="1">
    <location>
        <begin position="36"/>
        <end position="53"/>
    </location>
</feature>
<keyword evidence="3" id="KW-1185">Reference proteome</keyword>
<name>A0ABV6CT25_9SPHN</name>
<accession>A0ABV6CT25</accession>
<gene>
    <name evidence="2" type="ORF">ACFFJC_02600</name>
</gene>
<sequence length="132" mass="14274">MSTQSRVALYLRVSEVGTAAIVGLCLGRVLEWPHGVQIAFTLALIGALAFLFVRRLRDEYMQDLWFRSASAAFLGMILVGVFLEFLRGIIDGASGAPPRPEGFGGISAADAAQLAGLLIFFVAFQVTRLRGR</sequence>
<evidence type="ECO:0000256" key="1">
    <source>
        <dbReference type="SAM" id="Phobius"/>
    </source>
</evidence>
<feature type="transmembrane region" description="Helical" evidence="1">
    <location>
        <begin position="103"/>
        <end position="124"/>
    </location>
</feature>
<dbReference type="Proteomes" id="UP001589798">
    <property type="component" value="Unassembled WGS sequence"/>
</dbReference>
<feature type="transmembrane region" description="Helical" evidence="1">
    <location>
        <begin position="7"/>
        <end position="30"/>
    </location>
</feature>
<feature type="transmembrane region" description="Helical" evidence="1">
    <location>
        <begin position="65"/>
        <end position="83"/>
    </location>
</feature>
<organism evidence="2 3">
    <name type="scientific">Novosphingobium soli</name>
    <dbReference type="NCBI Taxonomy" id="574956"/>
    <lineage>
        <taxon>Bacteria</taxon>
        <taxon>Pseudomonadati</taxon>
        <taxon>Pseudomonadota</taxon>
        <taxon>Alphaproteobacteria</taxon>
        <taxon>Sphingomonadales</taxon>
        <taxon>Sphingomonadaceae</taxon>
        <taxon>Novosphingobium</taxon>
    </lineage>
</organism>
<comment type="caution">
    <text evidence="2">The sequence shown here is derived from an EMBL/GenBank/DDBJ whole genome shotgun (WGS) entry which is preliminary data.</text>
</comment>